<sequence>MSSRHVVTAGNRSTEQNTRTHLDLSHVHAVNVLPKQCQRLHLIQIGCGGIGAFLGIHVARLARECFRLFDTVMVTFYDGDTIEEKNLRRQNFCQAEIGHNKAEALAFRISTAWGIPIRAFPRHFSEKEARPEYDTLTILLGCVDTARARRSLHQALARLNTRNDAQAWLIDGGNLTTHGQVLVGNVVKDFNPHESFQLRTVCQSLPAPGLVHPELLKRERRPVNTQPRSCAEIALSDPQSLTINSIIASHMADYLLRLVITKDLRRFATYIDMDTGSARSLAITSTEISRALGLYQNKSMGKAS</sequence>
<comment type="caution">
    <text evidence="2">The sequence shown here is derived from an EMBL/GenBank/DDBJ whole genome shotgun (WGS) entry which is preliminary data.</text>
</comment>
<proteinExistence type="predicted"/>
<reference evidence="2 3" key="1">
    <citation type="submission" date="2021-02" db="EMBL/GenBank/DDBJ databases">
        <authorList>
            <person name="Han P."/>
        </authorList>
    </citation>
    <scope>NUCLEOTIDE SEQUENCE [LARGE SCALE GENOMIC DNA]</scope>
    <source>
        <strain evidence="2">Candidatus Nitrospira sp. ZN2</strain>
    </source>
</reference>
<name>A0ABN7MDP6_9BACT</name>
<feature type="domain" description="THIF-type NAD/FAD binding fold" evidence="1">
    <location>
        <begin position="39"/>
        <end position="267"/>
    </location>
</feature>
<evidence type="ECO:0000259" key="1">
    <source>
        <dbReference type="Pfam" id="PF00899"/>
    </source>
</evidence>
<protein>
    <submittedName>
        <fullName evidence="2">Thiamine biosynthesis protein ThiF</fullName>
    </submittedName>
</protein>
<dbReference type="SUPFAM" id="SSF69572">
    <property type="entry name" value="Activating enzymes of the ubiquitin-like proteins"/>
    <property type="match status" value="1"/>
</dbReference>
<accession>A0ABN7MDP6</accession>
<dbReference type="Gene3D" id="3.40.50.720">
    <property type="entry name" value="NAD(P)-binding Rossmann-like Domain"/>
    <property type="match status" value="1"/>
</dbReference>
<dbReference type="Pfam" id="PF00899">
    <property type="entry name" value="ThiF"/>
    <property type="match status" value="1"/>
</dbReference>
<organism evidence="2 3">
    <name type="scientific">Nitrospira defluvii</name>
    <dbReference type="NCBI Taxonomy" id="330214"/>
    <lineage>
        <taxon>Bacteria</taxon>
        <taxon>Pseudomonadati</taxon>
        <taxon>Nitrospirota</taxon>
        <taxon>Nitrospiria</taxon>
        <taxon>Nitrospirales</taxon>
        <taxon>Nitrospiraceae</taxon>
        <taxon>Nitrospira</taxon>
    </lineage>
</organism>
<gene>
    <name evidence="2" type="ORF">NSPZN2_70108</name>
</gene>
<dbReference type="InterPro" id="IPR000594">
    <property type="entry name" value="ThiF_NAD_FAD-bd"/>
</dbReference>
<dbReference type="EMBL" id="CAJNBJ010000020">
    <property type="protein sequence ID" value="CAE6796263.1"/>
    <property type="molecule type" value="Genomic_DNA"/>
</dbReference>
<evidence type="ECO:0000313" key="3">
    <source>
        <dbReference type="Proteomes" id="UP000675880"/>
    </source>
</evidence>
<dbReference type="InterPro" id="IPR035985">
    <property type="entry name" value="Ubiquitin-activating_enz"/>
</dbReference>
<dbReference type="Proteomes" id="UP000675880">
    <property type="component" value="Unassembled WGS sequence"/>
</dbReference>
<keyword evidence="3" id="KW-1185">Reference proteome</keyword>
<evidence type="ECO:0000313" key="2">
    <source>
        <dbReference type="EMBL" id="CAE6796263.1"/>
    </source>
</evidence>
<dbReference type="CDD" id="cd01483">
    <property type="entry name" value="E1_enzyme_family"/>
    <property type="match status" value="1"/>
</dbReference>